<dbReference type="AlphaFoldDB" id="A0AAW0AZ53"/>
<feature type="compositionally biased region" description="Polar residues" evidence="1">
    <location>
        <begin position="77"/>
        <end position="86"/>
    </location>
</feature>
<organism evidence="2 3">
    <name type="scientific">Favolaschia claudopus</name>
    <dbReference type="NCBI Taxonomy" id="2862362"/>
    <lineage>
        <taxon>Eukaryota</taxon>
        <taxon>Fungi</taxon>
        <taxon>Dikarya</taxon>
        <taxon>Basidiomycota</taxon>
        <taxon>Agaricomycotina</taxon>
        <taxon>Agaricomycetes</taxon>
        <taxon>Agaricomycetidae</taxon>
        <taxon>Agaricales</taxon>
        <taxon>Marasmiineae</taxon>
        <taxon>Mycenaceae</taxon>
        <taxon>Favolaschia</taxon>
    </lineage>
</organism>
<evidence type="ECO:0000313" key="2">
    <source>
        <dbReference type="EMBL" id="KAK7018849.1"/>
    </source>
</evidence>
<proteinExistence type="predicted"/>
<feature type="compositionally biased region" description="Basic residues" evidence="1">
    <location>
        <begin position="140"/>
        <end position="150"/>
    </location>
</feature>
<dbReference type="Proteomes" id="UP001362999">
    <property type="component" value="Unassembled WGS sequence"/>
</dbReference>
<evidence type="ECO:0000256" key="1">
    <source>
        <dbReference type="SAM" id="MobiDB-lite"/>
    </source>
</evidence>
<accession>A0AAW0AZ53</accession>
<name>A0AAW0AZ53_9AGAR</name>
<dbReference type="EMBL" id="JAWWNJ010000045">
    <property type="protein sequence ID" value="KAK7018849.1"/>
    <property type="molecule type" value="Genomic_DNA"/>
</dbReference>
<protein>
    <submittedName>
        <fullName evidence="2">Uncharacterized protein</fullName>
    </submittedName>
</protein>
<evidence type="ECO:0000313" key="3">
    <source>
        <dbReference type="Proteomes" id="UP001362999"/>
    </source>
</evidence>
<feature type="compositionally biased region" description="Acidic residues" evidence="1">
    <location>
        <begin position="41"/>
        <end position="57"/>
    </location>
</feature>
<feature type="compositionally biased region" description="Polar residues" evidence="1">
    <location>
        <begin position="531"/>
        <end position="553"/>
    </location>
</feature>
<feature type="region of interest" description="Disordered" evidence="1">
    <location>
        <begin position="19"/>
        <end position="271"/>
    </location>
</feature>
<sequence length="886" mass="95205">MSFKWPSSFFRPEQNALLASTKTPLDPIDRGYSPSSFIDDIAIESQDEGDPNQDEGDTSSLDGAVLSEQESDIAFINDSSDLSVYDTSEDESKMPDNSILDESELSDLPVEVVERSPSKKKNSKPLNSSSDDVTIVPTPTKRKATRRRTRAVHDMDTDEENETIVKGDSMFSKGSSVKASTRPPPVSTRKTSRSSSSTLSATSTRGPDPVGQENAGKEDVVADNISPSIVNTNGASGTTTGPPTDIVPPGSTVSVNGASSPSQSIEQPPPSAAGFRLEMQKLRTYRLVSYPLKFCSYVRDLMKDQMQDVTRSILGAVLPAIREEMAVNKPSVAASTDLVPATPKTPEPVPATVNNQSPNTVLDVSVQAPFTPVRTRDSVAGSVVVARTQPPSEYPRPTQSATARLCPLVFLPAEHVGDTLLPAFQSPTPQQSMFLSLTRPGGSQAIEGSFGLGQSTISPHDAAKRLDFKHVGSLGSGDEVARVSDASTLNTSSVDEAGPQAPINSSNVDDQTRYNLERLFAASGKRKQVDDTSVSDPSATSSQAVENDDNGPSSKKPKVLDDLTWHHVNYTPPLQCEVADEELQDPAIKHLFDNLAALPYAVASAKLGAPVSSYSRGDKSVIASYTPPSESNDTRRGGRVSFSQWASNLKQFAVITLINAISFVQSGRFINGSRVSPAVVTMRPVNARADSPVNSYRSGITRASSVAGNRYRKSLNIVLHNQDWERLEAWTCVCFNEDVLYCQMTGKSLVLTTRMSSGDETKEAAASSRGANQSMFKWVESPKKVTSPKKAAPASTFTNVAMTLGPNDNIPVYDARDREFDFVEGLANLEQNLPAWKGGEVPVGAFIVAGYSMHSYMGKAQGVESKVLHVSNNLLWVIVCGVPLSQ</sequence>
<feature type="compositionally biased region" description="Polar residues" evidence="1">
    <location>
        <begin position="225"/>
        <end position="242"/>
    </location>
</feature>
<feature type="region of interest" description="Disordered" evidence="1">
    <location>
        <begin position="490"/>
        <end position="510"/>
    </location>
</feature>
<gene>
    <name evidence="2" type="ORF">R3P38DRAFT_3199966</name>
</gene>
<reference evidence="2 3" key="1">
    <citation type="journal article" date="2024" name="J Genomics">
        <title>Draft genome sequencing and assembly of Favolaschia claudopus CIRM-BRFM 2984 isolated from oak limbs.</title>
        <authorList>
            <person name="Navarro D."/>
            <person name="Drula E."/>
            <person name="Chaduli D."/>
            <person name="Cazenave R."/>
            <person name="Ahrendt S."/>
            <person name="Wang J."/>
            <person name="Lipzen A."/>
            <person name="Daum C."/>
            <person name="Barry K."/>
            <person name="Grigoriev I.V."/>
            <person name="Favel A."/>
            <person name="Rosso M.N."/>
            <person name="Martin F."/>
        </authorList>
    </citation>
    <scope>NUCLEOTIDE SEQUENCE [LARGE SCALE GENOMIC DNA]</scope>
    <source>
        <strain evidence="2 3">CIRM-BRFM 2984</strain>
    </source>
</reference>
<keyword evidence="3" id="KW-1185">Reference proteome</keyword>
<feature type="region of interest" description="Disordered" evidence="1">
    <location>
        <begin position="525"/>
        <end position="559"/>
    </location>
</feature>
<feature type="compositionally biased region" description="Low complexity" evidence="1">
    <location>
        <begin position="187"/>
        <end position="205"/>
    </location>
</feature>
<comment type="caution">
    <text evidence="2">The sequence shown here is derived from an EMBL/GenBank/DDBJ whole genome shotgun (WGS) entry which is preliminary data.</text>
</comment>